<evidence type="ECO:0000313" key="4">
    <source>
        <dbReference type="EMBL" id="GES78625.1"/>
    </source>
</evidence>
<dbReference type="OrthoDB" id="2372857at2759"/>
<dbReference type="PANTHER" id="PTHR11102">
    <property type="entry name" value="SEL-1-LIKE PROTEIN"/>
    <property type="match status" value="1"/>
</dbReference>
<sequence length="639" mass="73484">MFSKKISKSKNKNIETKVSTSSDNESLDTLSLDNESFISFKTKNNSTVDFSIKSLSYSVSRLSLMTIKRKREQIITSVKDKMKKVSPNFSNDFKNLIAKQKEKRLEDNFLGYYECIIPNNKELYIPKILLSTARIDLHEEKSGNPEKAKRLVLTKIKESPFNPFNSNNIISLFIITGKSKLNSEGTGWTGIKFNELPEWMRDDTIKHLINGTPVKGLGAYKILIKKNGKMDIYKDIKLKDLEENAKNEEGFIHKMTLVGYYMIGIKENYSNSTNLTPEAETWYKEAEKWCQEAEKAGSIEAKLCLGYMYSIGYSKSFYDPQKAKKLFKEVIETIEKNVTTEKKTTEKTNTIKEMIIGKITTKESTTDKNLTEEATANNNSIADKKTKNDSVADKETADDSAADEENEITSKELARIAMRNMAIIYHSSYVIKPFEWKNFIKISKPNDLNMKKLSKTKLNIAIKWYEKSCELGDSQSAYNLGLLYESDHEIKNENEAEKWFKKAIQFDENNLYAKARLGRILVNKDDVNESEKMNGIQMLKYAAENGLVMGQTFLGEAYERGQIGKRENAENVKEAIKFYFKAAEQNNGYYSHVAQFRLRELRALEIIPAGENIENILKLYVNELKYYYNNNEETLKNIH</sequence>
<dbReference type="EMBL" id="BEXD01000646">
    <property type="protein sequence ID" value="GBB89123.1"/>
    <property type="molecule type" value="Genomic_DNA"/>
</dbReference>
<evidence type="ECO:0000313" key="3">
    <source>
        <dbReference type="EMBL" id="GBB89123.1"/>
    </source>
</evidence>
<dbReference type="InterPro" id="IPR011990">
    <property type="entry name" value="TPR-like_helical_dom_sf"/>
</dbReference>
<evidence type="ECO:0000256" key="2">
    <source>
        <dbReference type="SAM" id="MobiDB-lite"/>
    </source>
</evidence>
<dbReference type="PANTHER" id="PTHR11102:SF160">
    <property type="entry name" value="ERAD-ASSOCIATED E3 UBIQUITIN-PROTEIN LIGASE COMPONENT HRD3"/>
    <property type="match status" value="1"/>
</dbReference>
<feature type="compositionally biased region" description="Basic and acidic residues" evidence="2">
    <location>
        <begin position="382"/>
        <end position="397"/>
    </location>
</feature>
<dbReference type="SMART" id="SM00671">
    <property type="entry name" value="SEL1"/>
    <property type="match status" value="2"/>
</dbReference>
<dbReference type="Pfam" id="PF08238">
    <property type="entry name" value="Sel1"/>
    <property type="match status" value="4"/>
</dbReference>
<feature type="compositionally biased region" description="Polar residues" evidence="2">
    <location>
        <begin position="16"/>
        <end position="27"/>
    </location>
</feature>
<feature type="region of interest" description="Disordered" evidence="2">
    <location>
        <begin position="369"/>
        <end position="406"/>
    </location>
</feature>
<comment type="similarity">
    <text evidence="1">Belongs to the sel-1 family.</text>
</comment>
<reference evidence="3 5" key="1">
    <citation type="submission" date="2017-11" db="EMBL/GenBank/DDBJ databases">
        <title>The genome of Rhizophagus clarus HR1 reveals common genetic basis of auxotrophy among arbuscular mycorrhizal fungi.</title>
        <authorList>
            <person name="Kobayashi Y."/>
        </authorList>
    </citation>
    <scope>NUCLEOTIDE SEQUENCE [LARGE SCALE GENOMIC DNA]</scope>
    <source>
        <strain evidence="3 5">HR1</strain>
    </source>
</reference>
<dbReference type="InterPro" id="IPR006597">
    <property type="entry name" value="Sel1-like"/>
</dbReference>
<reference evidence="4" key="2">
    <citation type="submission" date="2019-10" db="EMBL/GenBank/DDBJ databases">
        <title>Conservation and host-specific expression of non-tandemly repeated heterogenous ribosome RNA gene in arbuscular mycorrhizal fungi.</title>
        <authorList>
            <person name="Maeda T."/>
            <person name="Kobayashi Y."/>
            <person name="Nakagawa T."/>
            <person name="Ezawa T."/>
            <person name="Yamaguchi K."/>
            <person name="Bino T."/>
            <person name="Nishimoto Y."/>
            <person name="Shigenobu S."/>
            <person name="Kawaguchi M."/>
        </authorList>
    </citation>
    <scope>NUCLEOTIDE SEQUENCE</scope>
    <source>
        <strain evidence="4">HR1</strain>
    </source>
</reference>
<evidence type="ECO:0000313" key="5">
    <source>
        <dbReference type="Proteomes" id="UP000247702"/>
    </source>
</evidence>
<feature type="compositionally biased region" description="Basic residues" evidence="2">
    <location>
        <begin position="1"/>
        <end position="11"/>
    </location>
</feature>
<dbReference type="Proteomes" id="UP000615446">
    <property type="component" value="Unassembled WGS sequence"/>
</dbReference>
<gene>
    <name evidence="4" type="ORF">RCL2_000594200</name>
    <name evidence="3" type="ORF">RclHR1_01580024</name>
</gene>
<dbReference type="Gene3D" id="1.25.40.10">
    <property type="entry name" value="Tetratricopeptide repeat domain"/>
    <property type="match status" value="2"/>
</dbReference>
<dbReference type="EMBL" id="BLAL01000040">
    <property type="protein sequence ID" value="GES78625.1"/>
    <property type="molecule type" value="Genomic_DNA"/>
</dbReference>
<dbReference type="SUPFAM" id="SSF81901">
    <property type="entry name" value="HCP-like"/>
    <property type="match status" value="2"/>
</dbReference>
<dbReference type="InterPro" id="IPR050767">
    <property type="entry name" value="Sel1_AlgK"/>
</dbReference>
<organism evidence="3 5">
    <name type="scientific">Rhizophagus clarus</name>
    <dbReference type="NCBI Taxonomy" id="94130"/>
    <lineage>
        <taxon>Eukaryota</taxon>
        <taxon>Fungi</taxon>
        <taxon>Fungi incertae sedis</taxon>
        <taxon>Mucoromycota</taxon>
        <taxon>Glomeromycotina</taxon>
        <taxon>Glomeromycetes</taxon>
        <taxon>Glomerales</taxon>
        <taxon>Glomeraceae</taxon>
        <taxon>Rhizophagus</taxon>
    </lineage>
</organism>
<feature type="compositionally biased region" description="Polar residues" evidence="2">
    <location>
        <begin position="372"/>
        <end position="381"/>
    </location>
</feature>
<accession>A0A2Z6QFZ4</accession>
<keyword evidence="5" id="KW-1185">Reference proteome</keyword>
<dbReference type="AlphaFoldDB" id="A0A2Z6QFZ4"/>
<proteinExistence type="inferred from homology"/>
<feature type="region of interest" description="Disordered" evidence="2">
    <location>
        <begin position="1"/>
        <end position="27"/>
    </location>
</feature>
<comment type="caution">
    <text evidence="3">The sequence shown here is derived from an EMBL/GenBank/DDBJ whole genome shotgun (WGS) entry which is preliminary data.</text>
</comment>
<protein>
    <submittedName>
        <fullName evidence="4">Sel1 repeat family protein</fullName>
    </submittedName>
</protein>
<evidence type="ECO:0000256" key="1">
    <source>
        <dbReference type="ARBA" id="ARBA00038101"/>
    </source>
</evidence>
<dbReference type="Proteomes" id="UP000247702">
    <property type="component" value="Unassembled WGS sequence"/>
</dbReference>
<name>A0A2Z6QFZ4_9GLOM</name>